<feature type="compositionally biased region" description="Low complexity" evidence="1">
    <location>
        <begin position="20"/>
        <end position="36"/>
    </location>
</feature>
<evidence type="ECO:0000313" key="3">
    <source>
        <dbReference type="EMBL" id="KAG5466471.1"/>
    </source>
</evidence>
<evidence type="ECO:0000256" key="2">
    <source>
        <dbReference type="SAM" id="Phobius"/>
    </source>
</evidence>
<keyword evidence="2" id="KW-0812">Transmembrane</keyword>
<keyword evidence="2" id="KW-0472">Membrane</keyword>
<reference evidence="4" key="1">
    <citation type="journal article" date="2021" name="Microbiol. Resour. Announc.">
        <title>LGAAP: Leishmaniinae Genome Assembly and Annotation Pipeline.</title>
        <authorList>
            <person name="Almutairi H."/>
            <person name="Urbaniak M.D."/>
            <person name="Bates M.D."/>
            <person name="Jariyapan N."/>
            <person name="Kwakye-Nuako G."/>
            <person name="Thomaz-Soccol V."/>
            <person name="Al-Salem W.S."/>
            <person name="Dillon R.J."/>
            <person name="Bates P.A."/>
            <person name="Gatherer D."/>
        </authorList>
    </citation>
    <scope>NUCLEOTIDE SEQUENCE [LARGE SCALE GENOMIC DNA]</scope>
</reference>
<name>A0A836G275_9TRYP</name>
<feature type="transmembrane region" description="Helical" evidence="2">
    <location>
        <begin position="144"/>
        <end position="171"/>
    </location>
</feature>
<feature type="region of interest" description="Disordered" evidence="1">
    <location>
        <begin position="1"/>
        <end position="46"/>
    </location>
</feature>
<accession>A0A836G275</accession>
<evidence type="ECO:0000256" key="1">
    <source>
        <dbReference type="SAM" id="MobiDB-lite"/>
    </source>
</evidence>
<reference evidence="4" key="2">
    <citation type="journal article" date="2021" name="Sci. Data">
        <title>Chromosome-scale genome sequencing, assembly and annotation of six genomes from subfamily Leishmaniinae.</title>
        <authorList>
            <person name="Almutairi H."/>
            <person name="Urbaniak M.D."/>
            <person name="Bates M.D."/>
            <person name="Jariyapan N."/>
            <person name="Kwakye-Nuako G."/>
            <person name="Thomaz Soccol V."/>
            <person name="Al-Salem W.S."/>
            <person name="Dillon R.J."/>
            <person name="Bates P.A."/>
            <person name="Gatherer D."/>
        </authorList>
    </citation>
    <scope>NUCLEOTIDE SEQUENCE [LARGE SCALE GENOMIC DNA]</scope>
</reference>
<proteinExistence type="predicted"/>
<keyword evidence="4" id="KW-1185">Reference proteome</keyword>
<dbReference type="EMBL" id="JAFHLR010000035">
    <property type="protein sequence ID" value="KAG5466471.1"/>
    <property type="molecule type" value="Genomic_DNA"/>
</dbReference>
<dbReference type="RefSeq" id="XP_067059361.1">
    <property type="nucleotide sequence ID" value="XM_067203670.1"/>
</dbReference>
<dbReference type="GeneID" id="92357604"/>
<organism evidence="3 4">
    <name type="scientific">Leishmania orientalis</name>
    <dbReference type="NCBI Taxonomy" id="2249476"/>
    <lineage>
        <taxon>Eukaryota</taxon>
        <taxon>Discoba</taxon>
        <taxon>Euglenozoa</taxon>
        <taxon>Kinetoplastea</taxon>
        <taxon>Metakinetoplastina</taxon>
        <taxon>Trypanosomatida</taxon>
        <taxon>Trypanosomatidae</taxon>
        <taxon>Leishmaniinae</taxon>
        <taxon>Leishmania</taxon>
    </lineage>
</organism>
<sequence>MLPRGKEEETLATASTSPSQAQPPEAPETTPAASSPVAMTASISQGAGSANDLAKRVADAAPPKTRLLKDVEVEESRYIYRTLYASLDSAADAAVREELTVGDTVRLAREAKEEFVKATTMPLGEKARKCTESMRSFSAKNQQVAYVFIVFSVLMMTMPVVVLLIGMNVIAPWLDVDPTLCGGGLAVFAAMLLMVSYVVYAMMEDAQRGRQSANEVDSKKEQ</sequence>
<keyword evidence="2" id="KW-1133">Transmembrane helix</keyword>
<dbReference type="KEGG" id="loi:92357604"/>
<dbReference type="Proteomes" id="UP000674143">
    <property type="component" value="Unassembled WGS sequence"/>
</dbReference>
<evidence type="ECO:0008006" key="5">
    <source>
        <dbReference type="Google" id="ProtNLM"/>
    </source>
</evidence>
<evidence type="ECO:0000313" key="4">
    <source>
        <dbReference type="Proteomes" id="UP000674143"/>
    </source>
</evidence>
<feature type="transmembrane region" description="Helical" evidence="2">
    <location>
        <begin position="183"/>
        <end position="203"/>
    </location>
</feature>
<comment type="caution">
    <text evidence="3">The sequence shown here is derived from an EMBL/GenBank/DDBJ whole genome shotgun (WGS) entry which is preliminary data.</text>
</comment>
<dbReference type="AlphaFoldDB" id="A0A836G275"/>
<protein>
    <recommendedName>
        <fullName evidence="5">Vacuolar ATPase assembly integral membrane protein</fullName>
    </recommendedName>
</protein>
<gene>
    <name evidence="3" type="ORF">LSCM4_01622</name>
</gene>